<protein>
    <recommendedName>
        <fullName evidence="2">DUF7350 domain-containing protein</fullName>
    </recommendedName>
</protein>
<dbReference type="PROSITE" id="PS51318">
    <property type="entry name" value="TAT"/>
    <property type="match status" value="1"/>
</dbReference>
<evidence type="ECO:0000313" key="4">
    <source>
        <dbReference type="Proteomes" id="UP000318864"/>
    </source>
</evidence>
<gene>
    <name evidence="3" type="ORF">D8Y22_10310</name>
</gene>
<dbReference type="EMBL" id="RBZW01000022">
    <property type="protein sequence ID" value="THE64994.1"/>
    <property type="molecule type" value="Genomic_DNA"/>
</dbReference>
<dbReference type="InterPro" id="IPR006311">
    <property type="entry name" value="TAT_signal"/>
</dbReference>
<dbReference type="PROSITE" id="PS51257">
    <property type="entry name" value="PROKAR_LIPOPROTEIN"/>
    <property type="match status" value="1"/>
</dbReference>
<evidence type="ECO:0000256" key="1">
    <source>
        <dbReference type="SAM" id="MobiDB-lite"/>
    </source>
</evidence>
<feature type="domain" description="DUF7350" evidence="2">
    <location>
        <begin position="329"/>
        <end position="450"/>
    </location>
</feature>
<feature type="region of interest" description="Disordered" evidence="1">
    <location>
        <begin position="231"/>
        <end position="300"/>
    </location>
</feature>
<keyword evidence="4" id="KW-1185">Reference proteome</keyword>
<feature type="compositionally biased region" description="Basic and acidic residues" evidence="1">
    <location>
        <begin position="234"/>
        <end position="300"/>
    </location>
</feature>
<proteinExistence type="predicted"/>
<dbReference type="Gene3D" id="2.60.40.2480">
    <property type="entry name" value="Periplasmic metal-binding protein Tp34-type"/>
    <property type="match status" value="1"/>
</dbReference>
<dbReference type="AlphaFoldDB" id="A0A4S3TLE9"/>
<organism evidence="3 4">
    <name type="scientific">Salinadaptatus halalkaliphilus</name>
    <dbReference type="NCBI Taxonomy" id="2419781"/>
    <lineage>
        <taxon>Archaea</taxon>
        <taxon>Methanobacteriati</taxon>
        <taxon>Methanobacteriota</taxon>
        <taxon>Stenosarchaea group</taxon>
        <taxon>Halobacteria</taxon>
        <taxon>Halobacteriales</taxon>
        <taxon>Natrialbaceae</taxon>
        <taxon>Salinadaptatus</taxon>
    </lineage>
</organism>
<dbReference type="RefSeq" id="WP_141464616.1">
    <property type="nucleotide sequence ID" value="NZ_RBZW01000022.1"/>
</dbReference>
<dbReference type="OrthoDB" id="156174at2157"/>
<name>A0A4S3TLE9_9EURY</name>
<evidence type="ECO:0000259" key="2">
    <source>
        <dbReference type="Pfam" id="PF24041"/>
    </source>
</evidence>
<reference evidence="3 4" key="1">
    <citation type="submission" date="2018-10" db="EMBL/GenBank/DDBJ databases">
        <title>Natronolimnobius sp. XQ-INN 246 isolated from Inner Mongolia Autonomous Region of China.</title>
        <authorList>
            <person name="Xue Q."/>
        </authorList>
    </citation>
    <scope>NUCLEOTIDE SEQUENCE [LARGE SCALE GENOMIC DNA]</scope>
    <source>
        <strain evidence="3 4">XQ-INN 246</strain>
    </source>
</reference>
<sequence length="458" mass="49823">MPRPHTFDRRTFVTRTGTATAALALAGCLEFGEETDNGAELETAPEVIEVEDPPAAVYIPTHREAMRMLDPIEAGDIAIAPMLSYPHPFWIVAGSGEDAIERVEPEDGRGVHMMFTVWDRETGIVLPVDDGARVTVERDGEQVGSPLSPWTMISQEMGFHFGDNVSLPADGEYTVTVELPPISTTTTGALEDRLTDTETATFEFTYDEAFREEVVGGVEYFDESFWGTTGALEPMDHGDHGDHDDHDHQSGDDHHGDDHHDDGNHDGHGTADEHHESADGHGDHDDHGEHDDHDDHGEHHQHVPYSALARIGEYPGTILREPAAVDDGVPAENADLPRSGDAAVLVTVLESGSRLADGDEGYLLVSPRTPYNRVPLADMALSVTIERDGGETAELSLTQTIDGEYDLHYGASVEALEAGDSVTVTIDSPPQVARHQGYETAFLEMEDLEFVVPEVDGE</sequence>
<accession>A0A4S3TLE9</accession>
<dbReference type="Pfam" id="PF24041">
    <property type="entry name" value="DUF7350"/>
    <property type="match status" value="1"/>
</dbReference>
<dbReference type="InterPro" id="IPR038482">
    <property type="entry name" value="Tp34-type_sf"/>
</dbReference>
<evidence type="ECO:0000313" key="3">
    <source>
        <dbReference type="EMBL" id="THE64994.1"/>
    </source>
</evidence>
<dbReference type="InterPro" id="IPR055774">
    <property type="entry name" value="DUF7350"/>
</dbReference>
<dbReference type="Proteomes" id="UP000318864">
    <property type="component" value="Unassembled WGS sequence"/>
</dbReference>
<comment type="caution">
    <text evidence="3">The sequence shown here is derived from an EMBL/GenBank/DDBJ whole genome shotgun (WGS) entry which is preliminary data.</text>
</comment>